<evidence type="ECO:0000256" key="1">
    <source>
        <dbReference type="SAM" id="MobiDB-lite"/>
    </source>
</evidence>
<feature type="region of interest" description="Disordered" evidence="1">
    <location>
        <begin position="44"/>
        <end position="81"/>
    </location>
</feature>
<accession>A0A9N9N9C6</accession>
<feature type="compositionally biased region" description="Polar residues" evidence="1">
    <location>
        <begin position="44"/>
        <end position="69"/>
    </location>
</feature>
<sequence>MKEQHLVVEDMSRSTKKSRINNNIVDMSLNLDELNSQTAMEALETSQSRVSSSTPLESSTMPKMETTTNMEKKVRTKEENSYKKQTLQNLINQPLQRCSSLDRAIMEPNDIILES</sequence>
<evidence type="ECO:0000313" key="3">
    <source>
        <dbReference type="Proteomes" id="UP000789405"/>
    </source>
</evidence>
<gene>
    <name evidence="2" type="ORF">DERYTH_LOCUS13813</name>
</gene>
<dbReference type="EMBL" id="CAJVPY010009963">
    <property type="protein sequence ID" value="CAG8714177.1"/>
    <property type="molecule type" value="Genomic_DNA"/>
</dbReference>
<reference evidence="2" key="1">
    <citation type="submission" date="2021-06" db="EMBL/GenBank/DDBJ databases">
        <authorList>
            <person name="Kallberg Y."/>
            <person name="Tangrot J."/>
            <person name="Rosling A."/>
        </authorList>
    </citation>
    <scope>NUCLEOTIDE SEQUENCE</scope>
    <source>
        <strain evidence="2">MA453B</strain>
    </source>
</reference>
<dbReference type="Proteomes" id="UP000789405">
    <property type="component" value="Unassembled WGS sequence"/>
</dbReference>
<dbReference type="AlphaFoldDB" id="A0A9N9N9C6"/>
<keyword evidence="3" id="KW-1185">Reference proteome</keyword>
<evidence type="ECO:0000313" key="2">
    <source>
        <dbReference type="EMBL" id="CAG8714177.1"/>
    </source>
</evidence>
<feature type="compositionally biased region" description="Basic and acidic residues" evidence="1">
    <location>
        <begin position="70"/>
        <end position="81"/>
    </location>
</feature>
<organism evidence="2 3">
    <name type="scientific">Dentiscutata erythropus</name>
    <dbReference type="NCBI Taxonomy" id="1348616"/>
    <lineage>
        <taxon>Eukaryota</taxon>
        <taxon>Fungi</taxon>
        <taxon>Fungi incertae sedis</taxon>
        <taxon>Mucoromycota</taxon>
        <taxon>Glomeromycotina</taxon>
        <taxon>Glomeromycetes</taxon>
        <taxon>Diversisporales</taxon>
        <taxon>Gigasporaceae</taxon>
        <taxon>Dentiscutata</taxon>
    </lineage>
</organism>
<protein>
    <submittedName>
        <fullName evidence="2">17927_t:CDS:1</fullName>
    </submittedName>
</protein>
<comment type="caution">
    <text evidence="2">The sequence shown here is derived from an EMBL/GenBank/DDBJ whole genome shotgun (WGS) entry which is preliminary data.</text>
</comment>
<proteinExistence type="predicted"/>
<name>A0A9N9N9C6_9GLOM</name>